<dbReference type="AlphaFoldDB" id="A0A062UTM5"/>
<organism evidence="1 2">
    <name type="scientific">Candidatus Methanoperedens nitratireducens</name>
    <dbReference type="NCBI Taxonomy" id="1392998"/>
    <lineage>
        <taxon>Archaea</taxon>
        <taxon>Methanobacteriati</taxon>
        <taxon>Methanobacteriota</taxon>
        <taxon>Stenosarchaea group</taxon>
        <taxon>Methanomicrobia</taxon>
        <taxon>Methanosarcinales</taxon>
        <taxon>ANME-2 cluster</taxon>
        <taxon>Candidatus Methanoperedentaceae</taxon>
        <taxon>Candidatus Methanoperedens</taxon>
    </lineage>
</organism>
<evidence type="ECO:0000313" key="1">
    <source>
        <dbReference type="EMBL" id="KCZ70391.1"/>
    </source>
</evidence>
<sequence>MTNAVTMYLPFGLTGSWIGSPPTDRLLLRLWDHSLQAGLSLNLR</sequence>
<gene>
    <name evidence="1" type="ORF">ANME2D_03306</name>
</gene>
<keyword evidence="2" id="KW-1185">Reference proteome</keyword>
<comment type="caution">
    <text evidence="1">The sequence shown here is derived from an EMBL/GenBank/DDBJ whole genome shotgun (WGS) entry which is preliminary data.</text>
</comment>
<accession>A0A062UTM5</accession>
<evidence type="ECO:0000313" key="2">
    <source>
        <dbReference type="Proteomes" id="UP000027153"/>
    </source>
</evidence>
<reference evidence="1 2" key="1">
    <citation type="journal article" date="2013" name="Nature">
        <title>Anaerobic oxidation of methane coupled to nitrate reduction in a novel archaeal lineage.</title>
        <authorList>
            <person name="Haroon M.F."/>
            <person name="Hu S."/>
            <person name="Shi Y."/>
            <person name="Imelfort M."/>
            <person name="Keller J."/>
            <person name="Hugenholtz P."/>
            <person name="Yuan Z."/>
            <person name="Tyson G.W."/>
        </authorList>
    </citation>
    <scope>NUCLEOTIDE SEQUENCE [LARGE SCALE GENOMIC DNA]</scope>
    <source>
        <strain evidence="1 2">ANME-2d</strain>
    </source>
</reference>
<dbReference type="EMBL" id="JMIY01000008">
    <property type="protein sequence ID" value="KCZ70391.1"/>
    <property type="molecule type" value="Genomic_DNA"/>
</dbReference>
<name>A0A062UTM5_9EURY</name>
<proteinExistence type="predicted"/>
<protein>
    <submittedName>
        <fullName evidence="1">Uncharacterized protein</fullName>
    </submittedName>
</protein>
<dbReference type="Proteomes" id="UP000027153">
    <property type="component" value="Unassembled WGS sequence"/>
</dbReference>